<reference evidence="2" key="1">
    <citation type="submission" date="2024-03" db="EMBL/GenBank/DDBJ databases">
        <authorList>
            <consortium name="ELIXIR-Norway"/>
            <consortium name="Elixir Norway"/>
        </authorList>
    </citation>
    <scope>NUCLEOTIDE SEQUENCE</scope>
</reference>
<evidence type="ECO:0000313" key="2">
    <source>
        <dbReference type="EMBL" id="CAK9860385.1"/>
    </source>
</evidence>
<organism evidence="2 3">
    <name type="scientific">Sphagnum jensenii</name>
    <dbReference type="NCBI Taxonomy" id="128206"/>
    <lineage>
        <taxon>Eukaryota</taxon>
        <taxon>Viridiplantae</taxon>
        <taxon>Streptophyta</taxon>
        <taxon>Embryophyta</taxon>
        <taxon>Bryophyta</taxon>
        <taxon>Sphagnophytina</taxon>
        <taxon>Sphagnopsida</taxon>
        <taxon>Sphagnales</taxon>
        <taxon>Sphagnaceae</taxon>
        <taxon>Sphagnum</taxon>
    </lineage>
</organism>
<evidence type="ECO:0000313" key="3">
    <source>
        <dbReference type="Proteomes" id="UP001497522"/>
    </source>
</evidence>
<evidence type="ECO:0000256" key="1">
    <source>
        <dbReference type="SAM" id="MobiDB-lite"/>
    </source>
</evidence>
<gene>
    <name evidence="2" type="ORF">CSSPJE1EN2_LOCUS3380</name>
</gene>
<accession>A0ABP1AD34</accession>
<keyword evidence="3" id="KW-1185">Reference proteome</keyword>
<name>A0ABP1AD34_9BRYO</name>
<dbReference type="EMBL" id="OZ023712">
    <property type="protein sequence ID" value="CAK9860385.1"/>
    <property type="molecule type" value="Genomic_DNA"/>
</dbReference>
<feature type="compositionally biased region" description="Low complexity" evidence="1">
    <location>
        <begin position="206"/>
        <end position="215"/>
    </location>
</feature>
<sequence length="245" mass="27733">MMRSVIERRWGTNNVQGSIALVHRIFQQVVLLDTAHAHIRGTVLSAVMERAPTPATTHQVPWSPSILFKCPRSSSTWNLCCASSARGIRTDHHGKYQVEDKDKAEAKVDHEEGSSDESREAFRADLGKVKELPRTPKQQWWKPDPETGFWVPDEYQGHVTSKSPATLPKARIRSETTSIEDRRWWSSMEELPDMDRTISRPSKRPTTTTTTTTTTLEPLEKQGSEGDHERSDGSSHEAKTPVKEH</sequence>
<dbReference type="Proteomes" id="UP001497522">
    <property type="component" value="Chromosome 11"/>
</dbReference>
<feature type="compositionally biased region" description="Basic and acidic residues" evidence="1">
    <location>
        <begin position="218"/>
        <end position="245"/>
    </location>
</feature>
<protein>
    <submittedName>
        <fullName evidence="2">Uncharacterized protein</fullName>
    </submittedName>
</protein>
<feature type="region of interest" description="Disordered" evidence="1">
    <location>
        <begin position="158"/>
        <end position="245"/>
    </location>
</feature>
<feature type="region of interest" description="Disordered" evidence="1">
    <location>
        <begin position="93"/>
        <end position="121"/>
    </location>
</feature>
<proteinExistence type="predicted"/>